<reference evidence="12" key="1">
    <citation type="submission" date="2004-09" db="EMBL/GenBank/DDBJ databases">
        <title>Novel cysteine synthases from garlic and their role in flavor biosynthesis.</title>
        <authorList>
            <person name="Tregova A."/>
            <person name="Hughes J."/>
            <person name="Milne J.G.C."/>
            <person name="Wilkinson M."/>
            <person name="Jones M.G."/>
            <person name="Cosstick R."/>
            <person name="Collin H."/>
            <person name="Tomsett B."/>
        </authorList>
    </citation>
    <scope>NUCLEOTIDE SEQUENCE</scope>
</reference>
<evidence type="ECO:0000256" key="10">
    <source>
        <dbReference type="RuleBase" id="RU003985"/>
    </source>
</evidence>
<organism evidence="12">
    <name type="scientific">Allium sativum</name>
    <name type="common">Garlic</name>
    <dbReference type="NCBI Taxonomy" id="4682"/>
    <lineage>
        <taxon>Eukaryota</taxon>
        <taxon>Viridiplantae</taxon>
        <taxon>Streptophyta</taxon>
        <taxon>Embryophyta</taxon>
        <taxon>Tracheophyta</taxon>
        <taxon>Spermatophyta</taxon>
        <taxon>Magnoliopsida</taxon>
        <taxon>Liliopsida</taxon>
        <taxon>Asparagales</taxon>
        <taxon>Amaryllidaceae</taxon>
        <taxon>Allioideae</taxon>
        <taxon>Allieae</taxon>
        <taxon>Allium</taxon>
    </lineage>
</organism>
<accession>Q3L195</accession>
<evidence type="ECO:0000256" key="4">
    <source>
        <dbReference type="ARBA" id="ARBA00022679"/>
    </source>
</evidence>
<dbReference type="GO" id="GO:0004124">
    <property type="term" value="F:cysteine synthase activity"/>
    <property type="evidence" value="ECO:0007669"/>
    <property type="project" value="UniProtKB-UniRule"/>
</dbReference>
<comment type="pathway">
    <text evidence="7">Amino-acid biosynthesis.</text>
</comment>
<protein>
    <recommendedName>
        <fullName evidence="10">Cysteine synthase</fullName>
        <ecNumber evidence="10">2.5.1.47</ecNumber>
    </recommendedName>
</protein>
<proteinExistence type="evidence at transcript level"/>
<comment type="cofactor">
    <cofactor evidence="1 8 10">
        <name>pyridoxal 5'-phosphate</name>
        <dbReference type="ChEBI" id="CHEBI:597326"/>
    </cofactor>
</comment>
<dbReference type="InterPro" id="IPR001926">
    <property type="entry name" value="TrpB-like_PALP"/>
</dbReference>
<gene>
    <name evidence="12" type="primary">gcs4</name>
</gene>
<dbReference type="NCBIfam" id="TIGR01136">
    <property type="entry name" value="cysKM"/>
    <property type="match status" value="1"/>
</dbReference>
<name>Q3L195_ALLSA</name>
<dbReference type="InterPro" id="IPR005859">
    <property type="entry name" value="CysK"/>
</dbReference>
<evidence type="ECO:0000256" key="5">
    <source>
        <dbReference type="ARBA" id="ARBA00022898"/>
    </source>
</evidence>
<dbReference type="InterPro" id="IPR036052">
    <property type="entry name" value="TrpB-like_PALP_sf"/>
</dbReference>
<dbReference type="CDD" id="cd01561">
    <property type="entry name" value="CBS_like"/>
    <property type="match status" value="1"/>
</dbReference>
<evidence type="ECO:0000256" key="2">
    <source>
        <dbReference type="ARBA" id="ARBA00007103"/>
    </source>
</evidence>
<evidence type="ECO:0000256" key="9">
    <source>
        <dbReference type="PIRSR" id="PIRSR605856-51"/>
    </source>
</evidence>
<evidence type="ECO:0000256" key="3">
    <source>
        <dbReference type="ARBA" id="ARBA00022605"/>
    </source>
</evidence>
<dbReference type="PANTHER" id="PTHR10314">
    <property type="entry name" value="CYSTATHIONINE BETA-SYNTHASE"/>
    <property type="match status" value="1"/>
</dbReference>
<dbReference type="NCBIfam" id="TIGR01139">
    <property type="entry name" value="cysK"/>
    <property type="match status" value="1"/>
</dbReference>
<comment type="catalytic activity">
    <reaction evidence="10">
        <text>O-acetyl-L-serine + hydrogen sulfide = L-cysteine + acetate</text>
        <dbReference type="Rhea" id="RHEA:14829"/>
        <dbReference type="ChEBI" id="CHEBI:29919"/>
        <dbReference type="ChEBI" id="CHEBI:30089"/>
        <dbReference type="ChEBI" id="CHEBI:35235"/>
        <dbReference type="ChEBI" id="CHEBI:58340"/>
        <dbReference type="EC" id="2.5.1.47"/>
    </reaction>
</comment>
<sequence>MGERTGLASFIAAHNEDASENIVQDITQLVGWTPLIEIKSITKADSVGARIIAKLESYQPSNSVKDRSALRMIEEAEEKGLIKPGVTTLLEPTSGNLGIALAYIGLKKGYKFLGVMPSHYSIERRMLLKYLGADLALTDTNLGFKGVLDKVAELSASDPNFYVLNQFSNSANPGAHYATTGPEIWKDTAGKVDIFVVGSGSGGTVSGAGKYLKEKNPNVKVVCVEPAESAVIAGGPPGPHGIQGFGPGFVPDNVDYSVIDEFLSVTTQEALACARRIAKEEGLLMGISSGANLVACLRVGARPENKGKMIVTTFSSGGERYMSTQLSDEVREECINMTF</sequence>
<dbReference type="FunFam" id="3.40.50.1100:FF:000006">
    <property type="entry name" value="Cysteine synthase"/>
    <property type="match status" value="1"/>
</dbReference>
<dbReference type="EMBL" id="AY766095">
    <property type="protein sequence ID" value="AAX07223.1"/>
    <property type="molecule type" value="mRNA"/>
</dbReference>
<feature type="domain" description="Tryptophan synthase beta chain-like PALP" evidence="11">
    <location>
        <begin position="26"/>
        <end position="314"/>
    </location>
</feature>
<feature type="binding site" evidence="8">
    <location>
        <begin position="200"/>
        <end position="204"/>
    </location>
    <ligand>
        <name>pyridoxal 5'-phosphate</name>
        <dbReference type="ChEBI" id="CHEBI:597326"/>
    </ligand>
</feature>
<dbReference type="PROSITE" id="PS00901">
    <property type="entry name" value="CYS_SYNTHASE"/>
    <property type="match status" value="1"/>
</dbReference>
<dbReference type="AlphaFoldDB" id="Q3L195"/>
<feature type="binding site" evidence="8">
    <location>
        <position position="288"/>
    </location>
    <ligand>
        <name>pyridoxal 5'-phosphate</name>
        <dbReference type="ChEBI" id="CHEBI:597326"/>
    </ligand>
</feature>
<dbReference type="SUPFAM" id="SSF53686">
    <property type="entry name" value="Tryptophan synthase beta subunit-like PLP-dependent enzymes"/>
    <property type="match status" value="1"/>
</dbReference>
<evidence type="ECO:0000256" key="7">
    <source>
        <dbReference type="ARBA" id="ARBA00029440"/>
    </source>
</evidence>
<dbReference type="InterPro" id="IPR005856">
    <property type="entry name" value="Cys_synth"/>
</dbReference>
<feature type="binding site" evidence="8">
    <location>
        <position position="96"/>
    </location>
    <ligand>
        <name>pyridoxal 5'-phosphate</name>
        <dbReference type="ChEBI" id="CHEBI:597326"/>
    </ligand>
</feature>
<dbReference type="Pfam" id="PF00291">
    <property type="entry name" value="PALP"/>
    <property type="match status" value="1"/>
</dbReference>
<evidence type="ECO:0000259" key="11">
    <source>
        <dbReference type="Pfam" id="PF00291"/>
    </source>
</evidence>
<evidence type="ECO:0000256" key="1">
    <source>
        <dbReference type="ARBA" id="ARBA00001933"/>
    </source>
</evidence>
<dbReference type="EC" id="2.5.1.47" evidence="10"/>
<dbReference type="InterPro" id="IPR050214">
    <property type="entry name" value="Cys_Synth/Cystath_Beta-Synth"/>
</dbReference>
<keyword evidence="6 10" id="KW-0198">Cysteine biosynthesis</keyword>
<evidence type="ECO:0000313" key="12">
    <source>
        <dbReference type="EMBL" id="AAX07223.1"/>
    </source>
</evidence>
<feature type="modified residue" description="N6-(pyridoxal phosphate)lysine" evidence="9">
    <location>
        <position position="65"/>
    </location>
</feature>
<evidence type="ECO:0000256" key="6">
    <source>
        <dbReference type="ARBA" id="ARBA00023192"/>
    </source>
</evidence>
<comment type="similarity">
    <text evidence="2 10">Belongs to the cysteine synthase/cystathionine beta-synthase family.</text>
</comment>
<keyword evidence="5 8" id="KW-0663">Pyridoxal phosphate</keyword>
<dbReference type="GO" id="GO:0006535">
    <property type="term" value="P:cysteine biosynthetic process from serine"/>
    <property type="evidence" value="ECO:0007669"/>
    <property type="project" value="UniProtKB-UniRule"/>
</dbReference>
<dbReference type="InterPro" id="IPR001216">
    <property type="entry name" value="P-phosphate_BS"/>
</dbReference>
<evidence type="ECO:0000256" key="8">
    <source>
        <dbReference type="PIRSR" id="PIRSR605856-50"/>
    </source>
</evidence>
<keyword evidence="3 10" id="KW-0028">Amino-acid biosynthesis</keyword>
<keyword evidence="4 10" id="KW-0808">Transferase</keyword>
<dbReference type="Gene3D" id="3.40.50.1100">
    <property type="match status" value="2"/>
</dbReference>